<evidence type="ECO:0000256" key="3">
    <source>
        <dbReference type="ARBA" id="ARBA00023157"/>
    </source>
</evidence>
<keyword evidence="2" id="KW-0560">Oxidoreductase</keyword>
<evidence type="ECO:0000259" key="6">
    <source>
        <dbReference type="PROSITE" id="PS51352"/>
    </source>
</evidence>
<feature type="signal peptide" evidence="5">
    <location>
        <begin position="1"/>
        <end position="24"/>
    </location>
</feature>
<dbReference type="SUPFAM" id="SSF52833">
    <property type="entry name" value="Thioredoxin-like"/>
    <property type="match status" value="1"/>
</dbReference>
<dbReference type="PANTHER" id="PTHR13887">
    <property type="entry name" value="GLUTATHIONE S-TRANSFERASE KAPPA"/>
    <property type="match status" value="1"/>
</dbReference>
<dbReference type="Proteomes" id="UP000195766">
    <property type="component" value="Unassembled WGS sequence"/>
</dbReference>
<reference evidence="7 8" key="1">
    <citation type="submission" date="2017-02" db="EMBL/GenBank/DDBJ databases">
        <authorList>
            <person name="Peterson S.W."/>
        </authorList>
    </citation>
    <scope>NUCLEOTIDE SEQUENCE [LARGE SCALE GENOMIC DNA]</scope>
    <source>
        <strain evidence="7 8">3F5N</strain>
    </source>
</reference>
<dbReference type="InterPro" id="IPR036249">
    <property type="entry name" value="Thioredoxin-like_sf"/>
</dbReference>
<dbReference type="PANTHER" id="PTHR13887:SF14">
    <property type="entry name" value="DISULFIDE BOND FORMATION PROTEIN D"/>
    <property type="match status" value="1"/>
</dbReference>
<proteinExistence type="predicted"/>
<dbReference type="EMBL" id="FUIE01000020">
    <property type="protein sequence ID" value="SJM52789.1"/>
    <property type="molecule type" value="Genomic_DNA"/>
</dbReference>
<sequence>MKNPALVMKLAVALTLAACGPADAGNAPAAVAAAGTSGAQDLPMVAEVGFSDLLRDPATPFIGGENADIIIIGFMDYNCPYCKMMIPELEGLMKADPKVRILYKEWPIFGAVSDNVARLAMAANYQGKYHEVHKAFMSAKGRIETDQQARSLARAAGVDMNQLDRDLATHREEIDAVILRNTREASALALSGTPAFIINGNLIPGGMPQAQLEAVIARIRAGQPLR</sequence>
<dbReference type="Pfam" id="PF01323">
    <property type="entry name" value="DSBA"/>
    <property type="match status" value="1"/>
</dbReference>
<organism evidence="7 8">
    <name type="scientific">Brevundimonas diminuta 3F5N</name>
    <dbReference type="NCBI Taxonomy" id="1255603"/>
    <lineage>
        <taxon>Bacteria</taxon>
        <taxon>Pseudomonadati</taxon>
        <taxon>Pseudomonadota</taxon>
        <taxon>Alphaproteobacteria</taxon>
        <taxon>Caulobacterales</taxon>
        <taxon>Caulobacteraceae</taxon>
        <taxon>Brevundimonas</taxon>
    </lineage>
</organism>
<evidence type="ECO:0000313" key="8">
    <source>
        <dbReference type="Proteomes" id="UP000195766"/>
    </source>
</evidence>
<dbReference type="PROSITE" id="PS51352">
    <property type="entry name" value="THIOREDOXIN_2"/>
    <property type="match status" value="1"/>
</dbReference>
<dbReference type="InterPro" id="IPR001853">
    <property type="entry name" value="DSBA-like_thioredoxin_dom"/>
</dbReference>
<dbReference type="AlphaFoldDB" id="A0A1R4FA45"/>
<keyword evidence="1 5" id="KW-0732">Signal</keyword>
<dbReference type="GO" id="GO:0016491">
    <property type="term" value="F:oxidoreductase activity"/>
    <property type="evidence" value="ECO:0007669"/>
    <property type="project" value="UniProtKB-KW"/>
</dbReference>
<keyword evidence="4" id="KW-0676">Redox-active center</keyword>
<keyword evidence="3" id="KW-1015">Disulfide bond</keyword>
<dbReference type="RefSeq" id="WP_087139358.1">
    <property type="nucleotide sequence ID" value="NZ_FUIE01000020.1"/>
</dbReference>
<dbReference type="CDD" id="cd03023">
    <property type="entry name" value="DsbA_Com1_like"/>
    <property type="match status" value="1"/>
</dbReference>
<gene>
    <name evidence="7" type="ORF">FM111_03470</name>
</gene>
<dbReference type="OrthoDB" id="9780147at2"/>
<evidence type="ECO:0000256" key="2">
    <source>
        <dbReference type="ARBA" id="ARBA00023002"/>
    </source>
</evidence>
<protein>
    <submittedName>
        <fullName evidence="7">27kDa outer membrane protein</fullName>
    </submittedName>
</protein>
<dbReference type="Gene3D" id="3.40.30.10">
    <property type="entry name" value="Glutaredoxin"/>
    <property type="match status" value="1"/>
</dbReference>
<dbReference type="InterPro" id="IPR013766">
    <property type="entry name" value="Thioredoxin_domain"/>
</dbReference>
<name>A0A1R4FA45_BREDI</name>
<evidence type="ECO:0000313" key="7">
    <source>
        <dbReference type="EMBL" id="SJM52789.1"/>
    </source>
</evidence>
<evidence type="ECO:0000256" key="4">
    <source>
        <dbReference type="ARBA" id="ARBA00023284"/>
    </source>
</evidence>
<feature type="domain" description="Thioredoxin" evidence="6">
    <location>
        <begin position="21"/>
        <end position="221"/>
    </location>
</feature>
<accession>A0A1R4FA45</accession>
<evidence type="ECO:0000256" key="1">
    <source>
        <dbReference type="ARBA" id="ARBA00022729"/>
    </source>
</evidence>
<feature type="chain" id="PRO_5012910104" evidence="5">
    <location>
        <begin position="25"/>
        <end position="226"/>
    </location>
</feature>
<evidence type="ECO:0000256" key="5">
    <source>
        <dbReference type="SAM" id="SignalP"/>
    </source>
</evidence>